<feature type="compositionally biased region" description="Pro residues" evidence="13">
    <location>
        <begin position="358"/>
        <end position="372"/>
    </location>
</feature>
<proteinExistence type="predicted"/>
<feature type="compositionally biased region" description="Low complexity" evidence="13">
    <location>
        <begin position="469"/>
        <end position="492"/>
    </location>
</feature>
<dbReference type="InterPro" id="IPR023415">
    <property type="entry name" value="LDLR_class-A_CS"/>
</dbReference>
<dbReference type="PANTHER" id="PTHR24270">
    <property type="entry name" value="LOW-DENSITY LIPOPROTEIN RECEPTOR-RELATED"/>
    <property type="match status" value="1"/>
</dbReference>
<feature type="compositionally biased region" description="Basic and acidic residues" evidence="13">
    <location>
        <begin position="541"/>
        <end position="551"/>
    </location>
</feature>
<evidence type="ECO:0000256" key="12">
    <source>
        <dbReference type="PROSITE-ProRule" id="PRU00124"/>
    </source>
</evidence>
<evidence type="ECO:0000256" key="14">
    <source>
        <dbReference type="SAM" id="Phobius"/>
    </source>
</evidence>
<feature type="compositionally biased region" description="Pro residues" evidence="13">
    <location>
        <begin position="561"/>
        <end position="591"/>
    </location>
</feature>
<feature type="compositionally biased region" description="Basic and acidic residues" evidence="13">
    <location>
        <begin position="1661"/>
        <end position="1675"/>
    </location>
</feature>
<dbReference type="InterPro" id="IPR050685">
    <property type="entry name" value="LDLR"/>
</dbReference>
<dbReference type="Gene3D" id="2.40.10.10">
    <property type="entry name" value="Trypsin-like serine proteases"/>
    <property type="match status" value="1"/>
</dbReference>
<reference evidence="17" key="1">
    <citation type="submission" date="2021-01" db="UniProtKB">
        <authorList>
            <consortium name="EnsemblMetazoa"/>
        </authorList>
    </citation>
    <scope>IDENTIFICATION</scope>
</reference>
<dbReference type="PROSITE" id="PS01209">
    <property type="entry name" value="LDLRA_1"/>
    <property type="match status" value="2"/>
</dbReference>
<dbReference type="KEGG" id="vde:111244146"/>
<protein>
    <submittedName>
        <fullName evidence="17">Uncharacterized protein</fullName>
    </submittedName>
</protein>
<dbReference type="Pfam" id="PF00057">
    <property type="entry name" value="Ldl_recept_a"/>
    <property type="match status" value="4"/>
</dbReference>
<feature type="disulfide bond" evidence="12">
    <location>
        <begin position="1091"/>
        <end position="1103"/>
    </location>
</feature>
<comment type="subcellular location">
    <subcellularLocation>
        <location evidence="1">Endomembrane system</location>
    </subcellularLocation>
    <subcellularLocation>
        <location evidence="2">Membrane</location>
        <topology evidence="2">Single-pass type II membrane protein</topology>
    </subcellularLocation>
</comment>
<dbReference type="GeneID" id="111244146"/>
<feature type="compositionally biased region" description="Pro residues" evidence="13">
    <location>
        <begin position="773"/>
        <end position="783"/>
    </location>
</feature>
<feature type="compositionally biased region" description="Pro residues" evidence="13">
    <location>
        <begin position="609"/>
        <end position="621"/>
    </location>
</feature>
<keyword evidence="9 14" id="KW-1133">Transmembrane helix</keyword>
<dbReference type="GO" id="GO:0016192">
    <property type="term" value="P:vesicle-mediated transport"/>
    <property type="evidence" value="ECO:0007669"/>
    <property type="project" value="UniProtKB-ARBA"/>
</dbReference>
<feature type="compositionally biased region" description="Low complexity" evidence="13">
    <location>
        <begin position="402"/>
        <end position="420"/>
    </location>
</feature>
<evidence type="ECO:0000313" key="18">
    <source>
        <dbReference type="Proteomes" id="UP000594260"/>
    </source>
</evidence>
<dbReference type="InterPro" id="IPR043504">
    <property type="entry name" value="Peptidase_S1_PA_chymotrypsin"/>
</dbReference>
<dbReference type="Proteomes" id="UP000594260">
    <property type="component" value="Unplaced"/>
</dbReference>
<dbReference type="SUPFAM" id="SSF57424">
    <property type="entry name" value="LDL receptor-like module"/>
    <property type="match status" value="5"/>
</dbReference>
<evidence type="ECO:0000256" key="1">
    <source>
        <dbReference type="ARBA" id="ARBA00004308"/>
    </source>
</evidence>
<feature type="compositionally biased region" description="Low complexity" evidence="13">
    <location>
        <begin position="1857"/>
        <end position="1882"/>
    </location>
</feature>
<evidence type="ECO:0000259" key="15">
    <source>
        <dbReference type="PROSITE" id="PS50024"/>
    </source>
</evidence>
<keyword evidence="10 14" id="KW-0472">Membrane</keyword>
<dbReference type="InterPro" id="IPR009003">
    <property type="entry name" value="Peptidase_S1_PA"/>
</dbReference>
<dbReference type="CDD" id="cd00112">
    <property type="entry name" value="LDLa"/>
    <property type="match status" value="5"/>
</dbReference>
<feature type="domain" description="Peptidase S1" evidence="16">
    <location>
        <begin position="1358"/>
        <end position="1601"/>
    </location>
</feature>
<feature type="disulfide bond" evidence="12">
    <location>
        <begin position="1071"/>
        <end position="1086"/>
    </location>
</feature>
<dbReference type="InterPro" id="IPR000082">
    <property type="entry name" value="SEA_dom"/>
</dbReference>
<dbReference type="SMART" id="SM00020">
    <property type="entry name" value="Tryp_SPc"/>
    <property type="match status" value="1"/>
</dbReference>
<evidence type="ECO:0000256" key="7">
    <source>
        <dbReference type="ARBA" id="ARBA00022825"/>
    </source>
</evidence>
<dbReference type="InParanoid" id="A0A7M7J9T3"/>
<feature type="compositionally biased region" description="Low complexity" evidence="13">
    <location>
        <begin position="373"/>
        <end position="384"/>
    </location>
</feature>
<feature type="region of interest" description="Disordered" evidence="13">
    <location>
        <begin position="932"/>
        <end position="953"/>
    </location>
</feature>
<dbReference type="Gene3D" id="4.10.400.10">
    <property type="entry name" value="Low-density Lipoprotein Receptor"/>
    <property type="match status" value="5"/>
</dbReference>
<dbReference type="InterPro" id="IPR036772">
    <property type="entry name" value="SRCR-like_dom_sf"/>
</dbReference>
<dbReference type="EnsemblMetazoa" id="XM_022790886">
    <property type="protein sequence ID" value="XP_022646621"/>
    <property type="gene ID" value="LOC111244146"/>
</dbReference>
<feature type="compositionally biased region" description="Low complexity" evidence="13">
    <location>
        <begin position="849"/>
        <end position="870"/>
    </location>
</feature>
<keyword evidence="11 12" id="KW-1015">Disulfide bond</keyword>
<keyword evidence="7" id="KW-0720">Serine protease</keyword>
<feature type="compositionally biased region" description="Basic and acidic residues" evidence="13">
    <location>
        <begin position="884"/>
        <end position="897"/>
    </location>
</feature>
<feature type="compositionally biased region" description="Polar residues" evidence="13">
    <location>
        <begin position="1894"/>
        <end position="1914"/>
    </location>
</feature>
<dbReference type="OrthoDB" id="9990982at2759"/>
<organism evidence="17 18">
    <name type="scientific">Varroa destructor</name>
    <name type="common">Honeybee mite</name>
    <dbReference type="NCBI Taxonomy" id="109461"/>
    <lineage>
        <taxon>Eukaryota</taxon>
        <taxon>Metazoa</taxon>
        <taxon>Ecdysozoa</taxon>
        <taxon>Arthropoda</taxon>
        <taxon>Chelicerata</taxon>
        <taxon>Arachnida</taxon>
        <taxon>Acari</taxon>
        <taxon>Parasitiformes</taxon>
        <taxon>Mesostigmata</taxon>
        <taxon>Gamasina</taxon>
        <taxon>Dermanyssoidea</taxon>
        <taxon>Varroidae</taxon>
        <taxon>Varroa</taxon>
    </lineage>
</organism>
<feature type="compositionally biased region" description="Low complexity" evidence="13">
    <location>
        <begin position="592"/>
        <end position="608"/>
    </location>
</feature>
<evidence type="ECO:0000256" key="4">
    <source>
        <dbReference type="ARBA" id="ARBA00022692"/>
    </source>
</evidence>
<feature type="disulfide bond" evidence="12">
    <location>
        <begin position="1152"/>
        <end position="1167"/>
    </location>
</feature>
<evidence type="ECO:0000256" key="3">
    <source>
        <dbReference type="ARBA" id="ARBA00022670"/>
    </source>
</evidence>
<evidence type="ECO:0000256" key="5">
    <source>
        <dbReference type="ARBA" id="ARBA00022737"/>
    </source>
</evidence>
<feature type="disulfide bond" evidence="12">
    <location>
        <begin position="1212"/>
        <end position="1224"/>
    </location>
</feature>
<evidence type="ECO:0000256" key="2">
    <source>
        <dbReference type="ARBA" id="ARBA00004606"/>
    </source>
</evidence>
<feature type="compositionally biased region" description="Polar residues" evidence="13">
    <location>
        <begin position="790"/>
        <end position="799"/>
    </location>
</feature>
<dbReference type="InterPro" id="IPR001190">
    <property type="entry name" value="SRCR"/>
</dbReference>
<comment type="caution">
    <text evidence="12">Lacks conserved residue(s) required for the propagation of feature annotation.</text>
</comment>
<keyword evidence="8" id="KW-0735">Signal-anchor</keyword>
<feature type="disulfide bond" evidence="12">
    <location>
        <begin position="1232"/>
        <end position="1247"/>
    </location>
</feature>
<feature type="compositionally biased region" description="Pro residues" evidence="13">
    <location>
        <begin position="432"/>
        <end position="442"/>
    </location>
</feature>
<evidence type="ECO:0000256" key="9">
    <source>
        <dbReference type="ARBA" id="ARBA00022989"/>
    </source>
</evidence>
<feature type="disulfide bond" evidence="12">
    <location>
        <begin position="1110"/>
        <end position="1125"/>
    </location>
</feature>
<sequence length="1922" mass="206355">MTSKSTGKDNLLESGGTYHIHNGDAQNGHVNHAFCEIPLDSNGNGTLKEGEKHDEKICMLEMPANGDEKNRQPSPTIVPDNTHRKYLWGEKLYLNKSENDLRPHPEMSPNCRKWMLFLVVAIVIALAFAVGIFVSVRLAGSNASSNGVKRGGIGSGGVAMPINDNDIESTTRVPAITPPVPEEETTAALHNAVLVSLTLPDQTLTANLSDRNSQEFKNLNRTLIELILKSMEHFDKLPTSARIVALESGSIKVKIAFEFEEEQPELGARVNQALRRFLHANGGHFADASGDLTVLLDSIQTKEIQNKCRSYHLCSWPAVCRWDYRADEPICECPPGFEHASYDSKTCIEVSYETTTPQPEPIPTSEPEPSSEPEPAIESSTPEPIYSPICISEPTSEPSAYTSEPSPDSSSESEFTTTTEIVIEHISHAKPKPPPEPTPEPYTEPTAEPEPKLVETTEPFTSETALFIASVAEPAPESTPEPNAEPTAEPFPDSTSASSAKLVPEPTSEASDFKYTSDFSTPEPAAELTTKMSTEVVLPHADNRNPKHLEDNNSAVTAEPAPEPTTEPTPEPTTEPTPEPTTEPTPEPTTEPAPESTVEPAPESTVEPAPEPTAEPVPEPTVEPALEPTVEPAPEPTVEPAPEPTVEPAPEPTVEPAPEPTVEPAPEPTVEPAPEPTVEPAPEPTVEPAPEPTVEPAPEPTVEPAPEPTVEPAPEPTVEPAPEPTVEPAPEPTVEPTPEPTAEPAPEPTAEPAPEPTAEPAPAPSTEATPEPVSEPPAEPTPPLASESSVEPTTESASEPSAGHESKSSDKVTPTPESEPLEPDTDEAKEKAVSPKQSATGLQHEPFQEATSEAVAEPAAAPILAGASPSDSDKDSPSTESSDQPEHAMSRGPKSAESEITTVSSEILASSTVSPNIQGSLADFKFTTSAPQLSSEPEVSEESKPSSQAEVLGETTTASIVTQESFIYSSSLIPLDLKSSNPNETSSTEIVATSVQPNTTTRADENLPNAEKFIDTTTVSASGETSQRKGLSLDEEVTTVAVNETTSITSALCRETEFLCDTKCIDLSLRCDGLLDCFDQSDEANCVQTKCERNYLCANSTICIPQALRCDGVKDCPDADDEADCAETIESCEGLLVLCPDKSYCIKPSQVCDGVFNCRDRSDESKCQERNDCENVQKNFFCPKESLCIDGSLRCDGHKDCQDGADEQNCTCLPEQFQCDNAYCVSKPSARCDGVLDCKDGTDELDCLRTDDKLTVEVFDPMQQQFTLLCGDNFTARMSDAVCQEMGFQRAANYEQVKLELNGTQWASWDESKTASSALFSAGVQGNSSCSGLAVRLQCQEIECTHKGQIEFLRRRRETGAVDSDTDETPWSYLVLVVGPNNSTACHGQVITPQHLITSALCLKSLEVTNPDQLKIYSSHSGDRRRQEFTARSAFYHPHFSQFRSKILPDYDVAVIRAKIPMTIADKRIRPVCIYKDVLVPGITCFVDSYGNGVARSHNYTTTVSKMPLVINDSAQCNQEMIYDKQVSQQMICASADLSGNANRQPCDTDIGAPLMCLSAVDKWKLAGLLSYQRYCGRFNKQPTIFASVHSMQPWINKVTGMSFYNVTKSHVKYYLPAEPETTMAPSTPPPVEDRSDGAHSTLSPPAADSDGSETTTLKLVESELGREDQSRDGGEITTESVPTVIPTEQAAAVEDTSAPPSTTTIAPPQLYAAQTEPPVIEVRKEGASERRVALSRFSTESTQEQPYPALVSKPSSTTEAPAANKTNLSSDEVSSEVTAIVTTSDVNPLPSSLTINTSFDTKPIARADETATESNQSVELDVTAHSGATSSDVPDVSATTTISLTSPGNVLTLQSLRSSTSSDVSPTSTEVSQTTQQQQQQDTPTAAGVTMVESPTSSPSNAAEITSVSSTTDALMEPVSL</sequence>
<dbReference type="Pfam" id="PF15494">
    <property type="entry name" value="SRCR_2"/>
    <property type="match status" value="1"/>
</dbReference>
<evidence type="ECO:0000256" key="10">
    <source>
        <dbReference type="ARBA" id="ARBA00023136"/>
    </source>
</evidence>
<evidence type="ECO:0000313" key="17">
    <source>
        <dbReference type="EnsemblMetazoa" id="XP_022646621"/>
    </source>
</evidence>
<name>A0A7M7J9T3_VARDE</name>
<feature type="transmembrane region" description="Helical" evidence="14">
    <location>
        <begin position="114"/>
        <end position="136"/>
    </location>
</feature>
<dbReference type="Gene3D" id="3.10.250.10">
    <property type="entry name" value="SRCR-like domain"/>
    <property type="match status" value="1"/>
</dbReference>
<dbReference type="OMA" id="NIMECED"/>
<dbReference type="PROSITE" id="PS50068">
    <property type="entry name" value="LDLRA_2"/>
    <property type="match status" value="5"/>
</dbReference>
<evidence type="ECO:0000256" key="6">
    <source>
        <dbReference type="ARBA" id="ARBA00022801"/>
    </source>
</evidence>
<feature type="region of interest" description="Disordered" evidence="13">
    <location>
        <begin position="1857"/>
        <end position="1922"/>
    </location>
</feature>
<dbReference type="GO" id="GO:0005886">
    <property type="term" value="C:plasma membrane"/>
    <property type="evidence" value="ECO:0007669"/>
    <property type="project" value="TreeGrafter"/>
</dbReference>
<dbReference type="Pfam" id="PF00089">
    <property type="entry name" value="Trypsin"/>
    <property type="match status" value="1"/>
</dbReference>
<dbReference type="SMART" id="SM00192">
    <property type="entry name" value="LDLa"/>
    <property type="match status" value="5"/>
</dbReference>
<dbReference type="PRINTS" id="PR00261">
    <property type="entry name" value="LDLRECEPTOR"/>
</dbReference>
<keyword evidence="5" id="KW-0677">Repeat</keyword>
<keyword evidence="18" id="KW-1185">Reference proteome</keyword>
<feature type="compositionally biased region" description="Polar residues" evidence="13">
    <location>
        <begin position="1737"/>
        <end position="1746"/>
    </location>
</feature>
<dbReference type="SUPFAM" id="SSF56487">
    <property type="entry name" value="SRCR-like"/>
    <property type="match status" value="1"/>
</dbReference>
<feature type="region of interest" description="Disordered" evidence="13">
    <location>
        <begin position="352"/>
        <end position="903"/>
    </location>
</feature>
<dbReference type="GO" id="GO:0012505">
    <property type="term" value="C:endomembrane system"/>
    <property type="evidence" value="ECO:0007669"/>
    <property type="project" value="UniProtKB-SubCell"/>
</dbReference>
<feature type="compositionally biased region" description="Pro residues" evidence="13">
    <location>
        <begin position="631"/>
        <end position="763"/>
    </location>
</feature>
<dbReference type="InterPro" id="IPR002172">
    <property type="entry name" value="LDrepeatLR_classA_rpt"/>
</dbReference>
<keyword evidence="4 14" id="KW-0812">Transmembrane</keyword>
<evidence type="ECO:0000256" key="8">
    <source>
        <dbReference type="ARBA" id="ARBA00022968"/>
    </source>
</evidence>
<feature type="region of interest" description="Disordered" evidence="13">
    <location>
        <begin position="1735"/>
        <end position="1772"/>
    </location>
</feature>
<dbReference type="PROSITE" id="PS50024">
    <property type="entry name" value="SEA"/>
    <property type="match status" value="1"/>
</dbReference>
<dbReference type="RefSeq" id="XP_022646621.1">
    <property type="nucleotide sequence ID" value="XM_022790886.1"/>
</dbReference>
<evidence type="ECO:0000256" key="13">
    <source>
        <dbReference type="SAM" id="MobiDB-lite"/>
    </source>
</evidence>
<dbReference type="Pfam" id="PF01390">
    <property type="entry name" value="SEA"/>
    <property type="match status" value="1"/>
</dbReference>
<evidence type="ECO:0000256" key="11">
    <source>
        <dbReference type="ARBA" id="ARBA00023157"/>
    </source>
</evidence>
<keyword evidence="6" id="KW-0378">Hydrolase</keyword>
<feature type="region of interest" description="Disordered" evidence="13">
    <location>
        <begin position="1620"/>
        <end position="1686"/>
    </location>
</feature>
<feature type="domain" description="SEA" evidence="15">
    <location>
        <begin position="189"/>
        <end position="306"/>
    </location>
</feature>
<feature type="compositionally biased region" description="Polar residues" evidence="13">
    <location>
        <begin position="1754"/>
        <end position="1772"/>
    </location>
</feature>
<accession>A0A7M7J9T3</accession>
<dbReference type="SUPFAM" id="SSF50494">
    <property type="entry name" value="Trypsin-like serine proteases"/>
    <property type="match status" value="1"/>
</dbReference>
<feature type="disulfide bond" evidence="12">
    <location>
        <begin position="1195"/>
        <end position="1210"/>
    </location>
</feature>
<dbReference type="PANTHER" id="PTHR24270:SF61">
    <property type="entry name" value="EGF-LIKE DOMAIN-CONTAINING PROTEIN"/>
    <property type="match status" value="1"/>
</dbReference>
<keyword evidence="3" id="KW-0645">Protease</keyword>
<dbReference type="PROSITE" id="PS50240">
    <property type="entry name" value="TRYPSIN_DOM"/>
    <property type="match status" value="1"/>
</dbReference>
<dbReference type="InterPro" id="IPR036055">
    <property type="entry name" value="LDL_receptor-like_sf"/>
</dbReference>
<dbReference type="InterPro" id="IPR001254">
    <property type="entry name" value="Trypsin_dom"/>
</dbReference>
<evidence type="ECO:0000259" key="16">
    <source>
        <dbReference type="PROSITE" id="PS50240"/>
    </source>
</evidence>
<dbReference type="GO" id="GO:0004252">
    <property type="term" value="F:serine-type endopeptidase activity"/>
    <property type="evidence" value="ECO:0007669"/>
    <property type="project" value="InterPro"/>
</dbReference>
<dbReference type="GO" id="GO:0006508">
    <property type="term" value="P:proteolysis"/>
    <property type="evidence" value="ECO:0007669"/>
    <property type="project" value="UniProtKB-KW"/>
</dbReference>